<reference evidence="3" key="1">
    <citation type="submission" date="2013-02" db="EMBL/GenBank/DDBJ databases">
        <authorList>
            <person name="Hughes D."/>
        </authorList>
    </citation>
    <scope>NUCLEOTIDE SEQUENCE</scope>
    <source>
        <strain>Durham</strain>
        <strain evidence="3">NC isolate 2 -- Noor lab</strain>
    </source>
</reference>
<accession>T1GE23</accession>
<organism evidence="2 3">
    <name type="scientific">Megaselia scalaris</name>
    <name type="common">Humpbacked fly</name>
    <name type="synonym">Phora scalaris</name>
    <dbReference type="NCBI Taxonomy" id="36166"/>
    <lineage>
        <taxon>Eukaryota</taxon>
        <taxon>Metazoa</taxon>
        <taxon>Ecdysozoa</taxon>
        <taxon>Arthropoda</taxon>
        <taxon>Hexapoda</taxon>
        <taxon>Insecta</taxon>
        <taxon>Pterygota</taxon>
        <taxon>Neoptera</taxon>
        <taxon>Endopterygota</taxon>
        <taxon>Diptera</taxon>
        <taxon>Brachycera</taxon>
        <taxon>Muscomorpha</taxon>
        <taxon>Platypezoidea</taxon>
        <taxon>Phoridae</taxon>
        <taxon>Megaseliini</taxon>
        <taxon>Megaselia</taxon>
    </lineage>
</organism>
<name>T1GE23_MEGSC</name>
<dbReference type="Proteomes" id="UP000015102">
    <property type="component" value="Unassembled WGS sequence"/>
</dbReference>
<keyword evidence="1" id="KW-1133">Transmembrane helix</keyword>
<dbReference type="EMBL" id="CAQQ02072691">
    <property type="status" value="NOT_ANNOTATED_CDS"/>
    <property type="molecule type" value="Genomic_DNA"/>
</dbReference>
<evidence type="ECO:0000313" key="2">
    <source>
        <dbReference type="EnsemblMetazoa" id="MESCA001580-PA"/>
    </source>
</evidence>
<dbReference type="EMBL" id="CAQQ02072690">
    <property type="status" value="NOT_ANNOTATED_CDS"/>
    <property type="molecule type" value="Genomic_DNA"/>
</dbReference>
<keyword evidence="3" id="KW-1185">Reference proteome</keyword>
<evidence type="ECO:0000313" key="3">
    <source>
        <dbReference type="Proteomes" id="UP000015102"/>
    </source>
</evidence>
<dbReference type="EnsemblMetazoa" id="MESCA001580-RA">
    <property type="protein sequence ID" value="MESCA001580-PA"/>
    <property type="gene ID" value="MESCA001580"/>
</dbReference>
<evidence type="ECO:0000256" key="1">
    <source>
        <dbReference type="SAM" id="Phobius"/>
    </source>
</evidence>
<feature type="transmembrane region" description="Helical" evidence="1">
    <location>
        <begin position="56"/>
        <end position="75"/>
    </location>
</feature>
<dbReference type="HOGENOM" id="CLU_2052280_0_0_1"/>
<protein>
    <submittedName>
        <fullName evidence="2">Uncharacterized protein</fullName>
    </submittedName>
</protein>
<sequence>MFALVRALHERGSNLLHEVELLILYSKRSRGHVWLLVHNSLQGTIIKPQRRRKTSYLLTLKILIIFIIIDGQHMIKNKNKLSSKHSLQNEKQFKRFITGKHQPGNRETTTWKLKYSSLDQ</sequence>
<proteinExistence type="predicted"/>
<keyword evidence="1" id="KW-0812">Transmembrane</keyword>
<reference evidence="2" key="2">
    <citation type="submission" date="2015-06" db="UniProtKB">
        <authorList>
            <consortium name="EnsemblMetazoa"/>
        </authorList>
    </citation>
    <scope>IDENTIFICATION</scope>
</reference>
<dbReference type="EMBL" id="CAQQ02072689">
    <property type="status" value="NOT_ANNOTATED_CDS"/>
    <property type="molecule type" value="Genomic_DNA"/>
</dbReference>
<keyword evidence="1" id="KW-0472">Membrane</keyword>
<dbReference type="AlphaFoldDB" id="T1GE23"/>